<feature type="compositionally biased region" description="Polar residues" evidence="1">
    <location>
        <begin position="566"/>
        <end position="582"/>
    </location>
</feature>
<organism evidence="3 4">
    <name type="scientific">Lophiotrema nucula</name>
    <dbReference type="NCBI Taxonomy" id="690887"/>
    <lineage>
        <taxon>Eukaryota</taxon>
        <taxon>Fungi</taxon>
        <taxon>Dikarya</taxon>
        <taxon>Ascomycota</taxon>
        <taxon>Pezizomycotina</taxon>
        <taxon>Dothideomycetes</taxon>
        <taxon>Pleosporomycetidae</taxon>
        <taxon>Pleosporales</taxon>
        <taxon>Lophiotremataceae</taxon>
        <taxon>Lophiotrema</taxon>
    </lineage>
</organism>
<gene>
    <name evidence="3" type="ORF">BDV96DRAFT_645853</name>
</gene>
<evidence type="ECO:0000313" key="3">
    <source>
        <dbReference type="EMBL" id="KAF2115661.1"/>
    </source>
</evidence>
<feature type="region of interest" description="Disordered" evidence="1">
    <location>
        <begin position="479"/>
        <end position="611"/>
    </location>
</feature>
<dbReference type="PANTHER" id="PTHR24359">
    <property type="entry name" value="SERINE/THREONINE-PROTEIN KINASE SBK1"/>
    <property type="match status" value="1"/>
</dbReference>
<dbReference type="EMBL" id="ML977322">
    <property type="protein sequence ID" value="KAF2115661.1"/>
    <property type="molecule type" value="Genomic_DNA"/>
</dbReference>
<dbReference type="SMART" id="SM00220">
    <property type="entry name" value="S_TKc"/>
    <property type="match status" value="1"/>
</dbReference>
<dbReference type="PROSITE" id="PS50011">
    <property type="entry name" value="PROTEIN_KINASE_DOM"/>
    <property type="match status" value="1"/>
</dbReference>
<dbReference type="SUPFAM" id="SSF56112">
    <property type="entry name" value="Protein kinase-like (PK-like)"/>
    <property type="match status" value="1"/>
</dbReference>
<dbReference type="InterPro" id="IPR011009">
    <property type="entry name" value="Kinase-like_dom_sf"/>
</dbReference>
<protein>
    <recommendedName>
        <fullName evidence="2">Protein kinase domain-containing protein</fullName>
    </recommendedName>
</protein>
<name>A0A6A5ZB40_9PLEO</name>
<dbReference type="OrthoDB" id="5986190at2759"/>
<evidence type="ECO:0000259" key="2">
    <source>
        <dbReference type="PROSITE" id="PS50011"/>
    </source>
</evidence>
<dbReference type="PANTHER" id="PTHR24359:SF1">
    <property type="entry name" value="INHIBITOR OF NUCLEAR FACTOR KAPPA-B KINASE EPSILON SUBUNIT HOMOLOG 1-RELATED"/>
    <property type="match status" value="1"/>
</dbReference>
<evidence type="ECO:0000256" key="1">
    <source>
        <dbReference type="SAM" id="MobiDB-lite"/>
    </source>
</evidence>
<accession>A0A6A5ZB40</accession>
<sequence>METELRPEVIDLKRQIDGHRIEGAYGSFVPHSAVITILTEHRTEQLLIALKEDPQLSSEIRNHNLRVFLILCLVNQHVYIRRFLHEDFLSDSRLPFLKTDKGKWDHDCKRFFDKFYEAQWQFCARKLESKRLNRLNFYNHEILPITKRERLRKGVNSSTYRIEVEHEYNGLSSNTDTFVMKTCSATDEKQHVTEVAAYGLLLQQKDLADHIVQFYGSFIYRGQFNILLEHVDGGTLEHMYQYLRPPESGEEILNFWTSFTKIIRPLMRIHALKHPTSKTKLLQGIHQDIKPANILISRTNDPSEYHLKFKLADFAFTKFQTKPAAGQDLEDEDERGTQTYSAPEICRFDQFLKHSKGFVDPSVDIWSLGGVLSETLVWSVLGKAGLNSYRNDRIEATKNFAELEKGGYEECFHDGENVLGVVHRWHMRARERARNHDYILDGMIDYAESMLEIVSARPKAETIYRSFERSLKRAREQIFPNGTPQASREQLPGNRIPGVFQTRKTRPPPPEIPAGPPPDDIPAIDARTEPSPQTPLSYEDEKVVIRVQSPAIPKNRELGHRRRQGSSHILSDTAQAGPSSTRARGKEVTFRSTTESIRPQKPSESEYDQRDFAIETSNSREKFEDRPPHVSAAETLQWIAETKRAKTANSRPYYQIPSPAPLPGYEYFRRLRNRDQIFLFDDSKSMTDHWQDVISTFKAIGYIAKAADPDKMEAFFTNSHTTKRSKDREDFVQMLTSATPGGTCSMHSSISKILTTWWNENKWCFETEPEKKRRSLSSMFSTRNKKEGLNLYVFTNGVWQPKPEPLCGVDEVIKGIVDKMIASESLTERIGIQFISFGNNPTGIRRLKMLDSGLRQLGIEKDIVDTEPSSGNIWKMLLGSIDPWWDDDDPPDHEFFSLSDAD</sequence>
<feature type="compositionally biased region" description="Pro residues" evidence="1">
    <location>
        <begin position="507"/>
        <end position="520"/>
    </location>
</feature>
<dbReference type="Pfam" id="PF00069">
    <property type="entry name" value="Pkinase"/>
    <property type="match status" value="1"/>
</dbReference>
<dbReference type="GO" id="GO:0004674">
    <property type="term" value="F:protein serine/threonine kinase activity"/>
    <property type="evidence" value="ECO:0007669"/>
    <property type="project" value="TreeGrafter"/>
</dbReference>
<evidence type="ECO:0000313" key="4">
    <source>
        <dbReference type="Proteomes" id="UP000799770"/>
    </source>
</evidence>
<dbReference type="AlphaFoldDB" id="A0A6A5ZB40"/>
<feature type="compositionally biased region" description="Basic and acidic residues" evidence="1">
    <location>
        <begin position="601"/>
        <end position="611"/>
    </location>
</feature>
<feature type="domain" description="Protein kinase" evidence="2">
    <location>
        <begin position="145"/>
        <end position="471"/>
    </location>
</feature>
<dbReference type="Proteomes" id="UP000799770">
    <property type="component" value="Unassembled WGS sequence"/>
</dbReference>
<proteinExistence type="predicted"/>
<dbReference type="GO" id="GO:0005524">
    <property type="term" value="F:ATP binding"/>
    <property type="evidence" value="ECO:0007669"/>
    <property type="project" value="InterPro"/>
</dbReference>
<dbReference type="InterPro" id="IPR000719">
    <property type="entry name" value="Prot_kinase_dom"/>
</dbReference>
<keyword evidence="4" id="KW-1185">Reference proteome</keyword>
<dbReference type="Gene3D" id="1.10.510.10">
    <property type="entry name" value="Transferase(Phosphotransferase) domain 1"/>
    <property type="match status" value="1"/>
</dbReference>
<reference evidence="3" key="1">
    <citation type="journal article" date="2020" name="Stud. Mycol.">
        <title>101 Dothideomycetes genomes: a test case for predicting lifestyles and emergence of pathogens.</title>
        <authorList>
            <person name="Haridas S."/>
            <person name="Albert R."/>
            <person name="Binder M."/>
            <person name="Bloem J."/>
            <person name="Labutti K."/>
            <person name="Salamov A."/>
            <person name="Andreopoulos B."/>
            <person name="Baker S."/>
            <person name="Barry K."/>
            <person name="Bills G."/>
            <person name="Bluhm B."/>
            <person name="Cannon C."/>
            <person name="Castanera R."/>
            <person name="Culley D."/>
            <person name="Daum C."/>
            <person name="Ezra D."/>
            <person name="Gonzalez J."/>
            <person name="Henrissat B."/>
            <person name="Kuo A."/>
            <person name="Liang C."/>
            <person name="Lipzen A."/>
            <person name="Lutzoni F."/>
            <person name="Magnuson J."/>
            <person name="Mondo S."/>
            <person name="Nolan M."/>
            <person name="Ohm R."/>
            <person name="Pangilinan J."/>
            <person name="Park H.-J."/>
            <person name="Ramirez L."/>
            <person name="Alfaro M."/>
            <person name="Sun H."/>
            <person name="Tritt A."/>
            <person name="Yoshinaga Y."/>
            <person name="Zwiers L.-H."/>
            <person name="Turgeon B."/>
            <person name="Goodwin S."/>
            <person name="Spatafora J."/>
            <person name="Crous P."/>
            <person name="Grigoriev I."/>
        </authorList>
    </citation>
    <scope>NUCLEOTIDE SEQUENCE</scope>
    <source>
        <strain evidence="3">CBS 627.86</strain>
    </source>
</reference>